<comment type="caution">
    <text evidence="1">The sequence shown here is derived from an EMBL/GenBank/DDBJ whole genome shotgun (WGS) entry which is preliminary data.</text>
</comment>
<organism evidence="1 2">
    <name type="scientific">Ramlibacter lithotrophicus</name>
    <dbReference type="NCBI Taxonomy" id="2606681"/>
    <lineage>
        <taxon>Bacteria</taxon>
        <taxon>Pseudomonadati</taxon>
        <taxon>Pseudomonadota</taxon>
        <taxon>Betaproteobacteria</taxon>
        <taxon>Burkholderiales</taxon>
        <taxon>Comamonadaceae</taxon>
        <taxon>Ramlibacter</taxon>
    </lineage>
</organism>
<evidence type="ECO:0008006" key="3">
    <source>
        <dbReference type="Google" id="ProtNLM"/>
    </source>
</evidence>
<dbReference type="EMBL" id="VTOX01000011">
    <property type="protein sequence ID" value="NKE68658.1"/>
    <property type="molecule type" value="Genomic_DNA"/>
</dbReference>
<dbReference type="Proteomes" id="UP000521868">
    <property type="component" value="Unassembled WGS sequence"/>
</dbReference>
<keyword evidence="2" id="KW-1185">Reference proteome</keyword>
<gene>
    <name evidence="1" type="ORF">RAMLITH_22815</name>
</gene>
<name>A0A7X6DKF8_9BURK</name>
<evidence type="ECO:0000313" key="1">
    <source>
        <dbReference type="EMBL" id="NKE68658.1"/>
    </source>
</evidence>
<reference evidence="1 2" key="1">
    <citation type="journal article" date="2020" name="Nature">
        <title>Bacterial chemolithoautotrophy via manganese oxidation.</title>
        <authorList>
            <person name="Yu H."/>
            <person name="Leadbetter J.R."/>
        </authorList>
    </citation>
    <scope>NUCLEOTIDE SEQUENCE [LARGE SCALE GENOMIC DNA]</scope>
    <source>
        <strain evidence="1 2">RBP-1</strain>
    </source>
</reference>
<dbReference type="Pfam" id="PF18143">
    <property type="entry name" value="HAD_SAK_2"/>
    <property type="match status" value="1"/>
</dbReference>
<dbReference type="AlphaFoldDB" id="A0A7X6DKF8"/>
<accession>A0A7X6DKF8</accession>
<dbReference type="RefSeq" id="WP_168109782.1">
    <property type="nucleotide sequence ID" value="NZ_VTOX01000011.1"/>
</dbReference>
<proteinExistence type="predicted"/>
<sequence>MKPRGHSQPLLYLDFDGSLHPKSCHWGVSGPYLEAEGHSLFEHARLLQVILGEYPAVRLVLNSSWVEMLGVNAALAHLPQALQRRVIGTTLELLTSRPPLPKLLPAERILFDVQERKPSAWAALDSDVQGWPEQLLQHVVRTSPQDGIGPVAVQGALHSKLLVISAGTPAR</sequence>
<protein>
    <recommendedName>
        <fullName evidence="3">HAD family hydrolase</fullName>
    </recommendedName>
</protein>
<evidence type="ECO:0000313" key="2">
    <source>
        <dbReference type="Proteomes" id="UP000521868"/>
    </source>
</evidence>